<accession>A0A9D1S5F1</accession>
<dbReference type="AlphaFoldDB" id="A0A9D1S5F1"/>
<comment type="caution">
    <text evidence="1">The sequence shown here is derived from an EMBL/GenBank/DDBJ whole genome shotgun (WGS) entry which is preliminary data.</text>
</comment>
<gene>
    <name evidence="1" type="ORF">IAC59_10310</name>
</gene>
<organism evidence="1 2">
    <name type="scientific">Candidatus Fimadaptatus faecigallinarum</name>
    <dbReference type="NCBI Taxonomy" id="2840814"/>
    <lineage>
        <taxon>Bacteria</taxon>
        <taxon>Bacillati</taxon>
        <taxon>Bacillota</taxon>
        <taxon>Clostridia</taxon>
        <taxon>Eubacteriales</taxon>
        <taxon>Candidatus Fimadaptatus</taxon>
    </lineage>
</organism>
<reference evidence="1" key="1">
    <citation type="submission" date="2020-10" db="EMBL/GenBank/DDBJ databases">
        <authorList>
            <person name="Gilroy R."/>
        </authorList>
    </citation>
    <scope>NUCLEOTIDE SEQUENCE</scope>
    <source>
        <strain evidence="1">ChiSxjej2B14-8506</strain>
    </source>
</reference>
<dbReference type="Proteomes" id="UP000824123">
    <property type="component" value="Unassembled WGS sequence"/>
</dbReference>
<sequence length="73" mass="7931">MTREERINELESVITQLASGGVKQAQLGSHSVTFYDLAALREELEALRAEQAAQNAAGRGLLPGFTAAVFDRR</sequence>
<name>A0A9D1S5F1_9FIRM</name>
<proteinExistence type="predicted"/>
<evidence type="ECO:0000313" key="1">
    <source>
        <dbReference type="EMBL" id="HIU47630.1"/>
    </source>
</evidence>
<protein>
    <submittedName>
        <fullName evidence="1">Uncharacterized protein</fullName>
    </submittedName>
</protein>
<dbReference type="EMBL" id="DVNK01000062">
    <property type="protein sequence ID" value="HIU47630.1"/>
    <property type="molecule type" value="Genomic_DNA"/>
</dbReference>
<evidence type="ECO:0000313" key="2">
    <source>
        <dbReference type="Proteomes" id="UP000824123"/>
    </source>
</evidence>
<reference evidence="1" key="2">
    <citation type="journal article" date="2021" name="PeerJ">
        <title>Extensive microbial diversity within the chicken gut microbiome revealed by metagenomics and culture.</title>
        <authorList>
            <person name="Gilroy R."/>
            <person name="Ravi A."/>
            <person name="Getino M."/>
            <person name="Pursley I."/>
            <person name="Horton D.L."/>
            <person name="Alikhan N.F."/>
            <person name="Baker D."/>
            <person name="Gharbi K."/>
            <person name="Hall N."/>
            <person name="Watson M."/>
            <person name="Adriaenssens E.M."/>
            <person name="Foster-Nyarko E."/>
            <person name="Jarju S."/>
            <person name="Secka A."/>
            <person name="Antonio M."/>
            <person name="Oren A."/>
            <person name="Chaudhuri R.R."/>
            <person name="La Ragione R."/>
            <person name="Hildebrand F."/>
            <person name="Pallen M.J."/>
        </authorList>
    </citation>
    <scope>NUCLEOTIDE SEQUENCE</scope>
    <source>
        <strain evidence="1">ChiSxjej2B14-8506</strain>
    </source>
</reference>